<evidence type="ECO:0000313" key="1">
    <source>
        <dbReference type="EMBL" id="RJT41985.1"/>
    </source>
</evidence>
<reference evidence="1 2" key="1">
    <citation type="submission" date="2018-09" db="EMBL/GenBank/DDBJ databases">
        <title>Mesorhizobium carmichaelinearum sp. nov. isolated from Carmichaelinea spp. root nodules in New Zealand.</title>
        <authorList>
            <person name="De Meyer S.E."/>
        </authorList>
    </citation>
    <scope>NUCLEOTIDE SEQUENCE [LARGE SCALE GENOMIC DNA]</scope>
    <source>
        <strain evidence="1 2">ICMP19557</strain>
    </source>
</reference>
<dbReference type="EMBL" id="QZWZ01000002">
    <property type="protein sequence ID" value="RJT41985.1"/>
    <property type="molecule type" value="Genomic_DNA"/>
</dbReference>
<evidence type="ECO:0000313" key="2">
    <source>
        <dbReference type="Proteomes" id="UP000272706"/>
    </source>
</evidence>
<accession>A0A3A5KYN9</accession>
<proteinExistence type="predicted"/>
<sequence length="390" mass="42239">MSEIDWVKVAKLAGEHGVRYRTNASFEAFIRALALPSPQAQPLEEVTEKQSATERALQAAADANGGYINAKIVRIVMAALSAQGAALAVFWGRKLRAAINRADPAEGAPGIPADIMKAATDIAYSAETGVPVGSFPGAVYIARAILAERQRFVADFDGVADAGIDAAVAAERERCIEAARAAGNFGDYRRGELTADFGQPRFDMMNSIISAIAALSPVAAPLQEVGERRVLDDSNLHGWAHQQHDFLRQHAEVFTNELGNEIRLVAWVSEGDPLAVRYILDGPRSHTSQQMTPMEAEQLIAHLRAALGWPAALLSSNAEPAINADLRSREDFHSHPVDQLAFELAFELEEADLDKNDYAMVNREKLKAISRRILARDHPAPPAPGEADVQ</sequence>
<comment type="caution">
    <text evidence="1">The sequence shown here is derived from an EMBL/GenBank/DDBJ whole genome shotgun (WGS) entry which is preliminary data.</text>
</comment>
<name>A0A3A5KYN9_9HYPH</name>
<dbReference type="Proteomes" id="UP000272706">
    <property type="component" value="Unassembled WGS sequence"/>
</dbReference>
<gene>
    <name evidence="1" type="ORF">D3227_04715</name>
</gene>
<keyword evidence="2" id="KW-1185">Reference proteome</keyword>
<protein>
    <submittedName>
        <fullName evidence="1">Uncharacterized protein</fullName>
    </submittedName>
</protein>
<organism evidence="1 2">
    <name type="scientific">Mesorhizobium waimense</name>
    <dbReference type="NCBI Taxonomy" id="1300307"/>
    <lineage>
        <taxon>Bacteria</taxon>
        <taxon>Pseudomonadati</taxon>
        <taxon>Pseudomonadota</taxon>
        <taxon>Alphaproteobacteria</taxon>
        <taxon>Hyphomicrobiales</taxon>
        <taxon>Phyllobacteriaceae</taxon>
        <taxon>Mesorhizobium</taxon>
    </lineage>
</organism>
<dbReference type="AlphaFoldDB" id="A0A3A5KYN9"/>
<dbReference type="RefSeq" id="WP_120012927.1">
    <property type="nucleotide sequence ID" value="NZ_QZWZ01000002.1"/>
</dbReference>